<dbReference type="PANTHER" id="PTHR32305">
    <property type="match status" value="1"/>
</dbReference>
<dbReference type="Pfam" id="PF25023">
    <property type="entry name" value="TEN_YD-shell"/>
    <property type="match status" value="1"/>
</dbReference>
<sequence length="535" mass="61505">MLEAIGLTDNEDKVAHAMYFYYNKNNVTVMSGPRRVTYNKGTIKVNGGEQEVLREVIDPQGRSTKYDYHVSPMVFNLVYGYRNNPPYDSWGKNDWIVLDLIEHPTKAMTKLNATRVMKKIGDYAVEEQLRYAGVEPTFNTPSETKKVNTLYVKHHKNEMQDIRRNQKFTTEVIEGMKQTIYSYDQEYVDDERPSITYLTQTDERILNTQERREARYGYDRSKSRTVPIHIEERTYNGRASSPVNVTKRSYNDFGLLLSETNPLGAVSHYQYDMVHFEPYYMALVGSDQPGAGGTRLKFEYVYRAGKLMQATVKDDAGQLLSQTGYTYDRHGNPIEIRIKGDQEDTVIKQEYSSRYSAVYPTKQTVEVRDVDGNTIPFAVEAEYDVFTGDITKYVDGKGQATVYTYDMLGRVLTETYPDGAQTKIEYDDAANIIRVTDPTGSVTEVHYDPIGRKVKEVNGRGEAKYFYDHRSRLIKKQDFNNSRIEYTYDDWGRTIQEEVITFHPIRTVYDDVNHTVTVIDGANNTLRTPTISSAG</sequence>
<keyword evidence="1" id="KW-0677">Repeat</keyword>
<dbReference type="RefSeq" id="WP_119790066.1">
    <property type="nucleotide sequence ID" value="NZ_QYZD01000001.1"/>
</dbReference>
<dbReference type="Proteomes" id="UP000266177">
    <property type="component" value="Unassembled WGS sequence"/>
</dbReference>
<reference evidence="3 4" key="1">
    <citation type="submission" date="2018-09" db="EMBL/GenBank/DDBJ databases">
        <title>Paenibacillus SK2017-BO5.</title>
        <authorList>
            <person name="Piskunova J.V."/>
            <person name="Dubiley S.A."/>
            <person name="Severinov K.V."/>
        </authorList>
    </citation>
    <scope>NUCLEOTIDE SEQUENCE [LARGE SCALE GENOMIC DNA]</scope>
    <source>
        <strain evidence="3 4">BO5</strain>
    </source>
</reference>
<dbReference type="Gene3D" id="2.180.10.10">
    <property type="entry name" value="RHS repeat-associated core"/>
    <property type="match status" value="1"/>
</dbReference>
<proteinExistence type="predicted"/>
<dbReference type="EMBL" id="QYZD01000001">
    <property type="protein sequence ID" value="RJG26623.1"/>
    <property type="molecule type" value="Genomic_DNA"/>
</dbReference>
<evidence type="ECO:0000313" key="4">
    <source>
        <dbReference type="Proteomes" id="UP000266177"/>
    </source>
</evidence>
<feature type="domain" description="Teneurin-like YD-shell" evidence="2">
    <location>
        <begin position="377"/>
        <end position="515"/>
    </location>
</feature>
<organism evidence="3 4">
    <name type="scientific">Paenibacillus thiaminolyticus</name>
    <name type="common">Bacillus thiaminolyticus</name>
    <dbReference type="NCBI Taxonomy" id="49283"/>
    <lineage>
        <taxon>Bacteria</taxon>
        <taxon>Bacillati</taxon>
        <taxon>Bacillota</taxon>
        <taxon>Bacilli</taxon>
        <taxon>Bacillales</taxon>
        <taxon>Paenibacillaceae</taxon>
        <taxon>Paenibacillus</taxon>
    </lineage>
</organism>
<dbReference type="PANTHER" id="PTHR32305:SF15">
    <property type="entry name" value="PROTEIN RHSA-RELATED"/>
    <property type="match status" value="1"/>
</dbReference>
<comment type="caution">
    <text evidence="3">The sequence shown here is derived from an EMBL/GenBank/DDBJ whole genome shotgun (WGS) entry which is preliminary data.</text>
</comment>
<accession>A0A3A3H4K3</accession>
<protein>
    <submittedName>
        <fullName evidence="3">RHS repeat protein</fullName>
    </submittedName>
</protein>
<dbReference type="InterPro" id="IPR006530">
    <property type="entry name" value="YD"/>
</dbReference>
<dbReference type="NCBIfam" id="TIGR01643">
    <property type="entry name" value="YD_repeat_2x"/>
    <property type="match status" value="3"/>
</dbReference>
<gene>
    <name evidence="3" type="ORF">DQX05_00880</name>
</gene>
<evidence type="ECO:0000259" key="2">
    <source>
        <dbReference type="Pfam" id="PF25023"/>
    </source>
</evidence>
<name>A0A3A3H4K3_PANTH</name>
<evidence type="ECO:0000256" key="1">
    <source>
        <dbReference type="ARBA" id="ARBA00022737"/>
    </source>
</evidence>
<dbReference type="InterPro" id="IPR050708">
    <property type="entry name" value="T6SS_VgrG/RHS"/>
</dbReference>
<dbReference type="AlphaFoldDB" id="A0A3A3H4K3"/>
<dbReference type="InterPro" id="IPR056823">
    <property type="entry name" value="TEN-like_YD-shell"/>
</dbReference>
<evidence type="ECO:0000313" key="3">
    <source>
        <dbReference type="EMBL" id="RJG26623.1"/>
    </source>
</evidence>
<dbReference type="OrthoDB" id="41445at2"/>